<dbReference type="AlphaFoldDB" id="A0A3S4EYW1"/>
<gene>
    <name evidence="1" type="ORF">TT172_LOCUS2162</name>
</gene>
<evidence type="ECO:0000313" key="1">
    <source>
        <dbReference type="EMBL" id="SPQ19743.1"/>
    </source>
</evidence>
<dbReference type="Proteomes" id="UP000289323">
    <property type="component" value="Unassembled WGS sequence"/>
</dbReference>
<proteinExistence type="predicted"/>
<organism evidence="1 2">
    <name type="scientific">Thermothielavioides terrestris</name>
    <dbReference type="NCBI Taxonomy" id="2587410"/>
    <lineage>
        <taxon>Eukaryota</taxon>
        <taxon>Fungi</taxon>
        <taxon>Dikarya</taxon>
        <taxon>Ascomycota</taxon>
        <taxon>Pezizomycotina</taxon>
        <taxon>Sordariomycetes</taxon>
        <taxon>Sordariomycetidae</taxon>
        <taxon>Sordariales</taxon>
        <taxon>Chaetomiaceae</taxon>
        <taxon>Thermothielavioides</taxon>
    </lineage>
</organism>
<evidence type="ECO:0000313" key="2">
    <source>
        <dbReference type="Proteomes" id="UP000289323"/>
    </source>
</evidence>
<sequence>MSARLDRHRAHPASAGWLAFLAGDGSHHHHRFGRRGEETSSVLGVQPHGTTRLDCTRQVGTGHRSAGQSAGLVVWVTVGHGVRVVLVGSVTMLVMTPVGDVVVVVVLEVVVVVVGGHGQCRVEVVVVVVDGMVGQGSAKVRKSMLHPW</sequence>
<dbReference type="EMBL" id="OUUZ01000001">
    <property type="protein sequence ID" value="SPQ19743.1"/>
    <property type="molecule type" value="Genomic_DNA"/>
</dbReference>
<name>A0A3S4EYW1_9PEZI</name>
<accession>A0A3S4EYW1</accession>
<protein>
    <submittedName>
        <fullName evidence="1">2719a65e-ad51-41a7-959b-6df0caacaf9d</fullName>
    </submittedName>
</protein>
<reference evidence="1 2" key="1">
    <citation type="submission" date="2018-04" db="EMBL/GenBank/DDBJ databases">
        <authorList>
            <person name="Huttner S."/>
            <person name="Dainat J."/>
        </authorList>
    </citation>
    <scope>NUCLEOTIDE SEQUENCE [LARGE SCALE GENOMIC DNA]</scope>
</reference>